<feature type="compositionally biased region" description="Low complexity" evidence="1">
    <location>
        <begin position="68"/>
        <end position="78"/>
    </location>
</feature>
<proteinExistence type="predicted"/>
<evidence type="ECO:0000313" key="2">
    <source>
        <dbReference type="EMBL" id="CUP23816.1"/>
    </source>
</evidence>
<dbReference type="Proteomes" id="UP000095746">
    <property type="component" value="Unassembled WGS sequence"/>
</dbReference>
<dbReference type="EMBL" id="CYZT01000293">
    <property type="protein sequence ID" value="CUP23816.1"/>
    <property type="molecule type" value="Genomic_DNA"/>
</dbReference>
<organism evidence="2 3">
    <name type="scientific">Flavonifractor plautii</name>
    <name type="common">Fusobacterium plautii</name>
    <dbReference type="NCBI Taxonomy" id="292800"/>
    <lineage>
        <taxon>Bacteria</taxon>
        <taxon>Bacillati</taxon>
        <taxon>Bacillota</taxon>
        <taxon>Clostridia</taxon>
        <taxon>Eubacteriales</taxon>
        <taxon>Oscillospiraceae</taxon>
        <taxon>Flavonifractor</taxon>
    </lineage>
</organism>
<gene>
    <name evidence="2" type="ORF">ERS852411_02872</name>
</gene>
<name>A0A174LM87_FLAPL</name>
<accession>A0A174LM87</accession>
<reference evidence="2 3" key="1">
    <citation type="submission" date="2015-09" db="EMBL/GenBank/DDBJ databases">
        <authorList>
            <consortium name="Pathogen Informatics"/>
        </authorList>
    </citation>
    <scope>NUCLEOTIDE SEQUENCE [LARGE SCALE GENOMIC DNA]</scope>
    <source>
        <strain evidence="2 3">2789STDY5608854</strain>
    </source>
</reference>
<feature type="region of interest" description="Disordered" evidence="1">
    <location>
        <begin position="57"/>
        <end position="90"/>
    </location>
</feature>
<evidence type="ECO:0000256" key="1">
    <source>
        <dbReference type="SAM" id="MobiDB-lite"/>
    </source>
</evidence>
<evidence type="ECO:0000313" key="3">
    <source>
        <dbReference type="Proteomes" id="UP000095746"/>
    </source>
</evidence>
<protein>
    <submittedName>
        <fullName evidence="2">Uncharacterized protein</fullName>
    </submittedName>
</protein>
<sequence length="90" mass="9552">MDALTEDAAGAVLPLQHHHVVDALLPEPDGGGQAGGPAADDYRLMAFHVHAGSPPFTDPVNIQEPSGPRWMSLKSSPSSRRRASVMRVSQ</sequence>
<dbReference type="AlphaFoldDB" id="A0A174LM87"/>